<gene>
    <name evidence="1" type="ORF">GCM10009118_07840</name>
</gene>
<proteinExistence type="predicted"/>
<protein>
    <submittedName>
        <fullName evidence="1">Uncharacterized protein</fullName>
    </submittedName>
</protein>
<organism evidence="1 2">
    <name type="scientific">Wandonia haliotis</name>
    <dbReference type="NCBI Taxonomy" id="574963"/>
    <lineage>
        <taxon>Bacteria</taxon>
        <taxon>Pseudomonadati</taxon>
        <taxon>Bacteroidota</taxon>
        <taxon>Flavobacteriia</taxon>
        <taxon>Flavobacteriales</taxon>
        <taxon>Crocinitomicaceae</taxon>
        <taxon>Wandonia</taxon>
    </lineage>
</organism>
<sequence>MWLRFVMTFYRILGFFIPKFMKMNKETILNAINISMTERGRLGSYNVRPALEITTNMGFHKMKYEVKLASGLLIIHLTYKNGKLSYYYEDHYDSPKNAADYADLAASTAHFDKNIDVATLSSMFGQLPTPS</sequence>
<evidence type="ECO:0000313" key="2">
    <source>
        <dbReference type="Proteomes" id="UP001501126"/>
    </source>
</evidence>
<comment type="caution">
    <text evidence="1">The sequence shown here is derived from an EMBL/GenBank/DDBJ whole genome shotgun (WGS) entry which is preliminary data.</text>
</comment>
<reference evidence="2" key="1">
    <citation type="journal article" date="2019" name="Int. J. Syst. Evol. Microbiol.">
        <title>The Global Catalogue of Microorganisms (GCM) 10K type strain sequencing project: providing services to taxonomists for standard genome sequencing and annotation.</title>
        <authorList>
            <consortium name="The Broad Institute Genomics Platform"/>
            <consortium name="The Broad Institute Genome Sequencing Center for Infectious Disease"/>
            <person name="Wu L."/>
            <person name="Ma J."/>
        </authorList>
    </citation>
    <scope>NUCLEOTIDE SEQUENCE [LARGE SCALE GENOMIC DNA]</scope>
    <source>
        <strain evidence="2">JCM 16083</strain>
    </source>
</reference>
<name>A0ABP3XYD9_9FLAO</name>
<evidence type="ECO:0000313" key="1">
    <source>
        <dbReference type="EMBL" id="GAA0874376.1"/>
    </source>
</evidence>
<dbReference type="EMBL" id="BAAAFH010000003">
    <property type="protein sequence ID" value="GAA0874376.1"/>
    <property type="molecule type" value="Genomic_DNA"/>
</dbReference>
<dbReference type="Proteomes" id="UP001501126">
    <property type="component" value="Unassembled WGS sequence"/>
</dbReference>
<keyword evidence="2" id="KW-1185">Reference proteome</keyword>
<accession>A0ABP3XYD9</accession>